<sequence length="24" mass="2707">MDPEGFLELFPENIGGERGTDKVR</sequence>
<feature type="region of interest" description="Disordered" evidence="1">
    <location>
        <begin position="1"/>
        <end position="24"/>
    </location>
</feature>
<name>A0A0E9TF11_ANGAN</name>
<accession>A0A0E9TF11</accession>
<organism evidence="2">
    <name type="scientific">Anguilla anguilla</name>
    <name type="common">European freshwater eel</name>
    <name type="synonym">Muraena anguilla</name>
    <dbReference type="NCBI Taxonomy" id="7936"/>
    <lineage>
        <taxon>Eukaryota</taxon>
        <taxon>Metazoa</taxon>
        <taxon>Chordata</taxon>
        <taxon>Craniata</taxon>
        <taxon>Vertebrata</taxon>
        <taxon>Euteleostomi</taxon>
        <taxon>Actinopterygii</taxon>
        <taxon>Neopterygii</taxon>
        <taxon>Teleostei</taxon>
        <taxon>Anguilliformes</taxon>
        <taxon>Anguillidae</taxon>
        <taxon>Anguilla</taxon>
    </lineage>
</organism>
<evidence type="ECO:0000256" key="1">
    <source>
        <dbReference type="SAM" id="MobiDB-lite"/>
    </source>
</evidence>
<proteinExistence type="predicted"/>
<reference evidence="2" key="1">
    <citation type="submission" date="2014-11" db="EMBL/GenBank/DDBJ databases">
        <authorList>
            <person name="Amaro Gonzalez C."/>
        </authorList>
    </citation>
    <scope>NUCLEOTIDE SEQUENCE</scope>
</reference>
<evidence type="ECO:0000313" key="2">
    <source>
        <dbReference type="EMBL" id="JAH52201.1"/>
    </source>
</evidence>
<protein>
    <submittedName>
        <fullName evidence="2">Uncharacterized protein</fullName>
    </submittedName>
</protein>
<reference evidence="2" key="2">
    <citation type="journal article" date="2015" name="Fish Shellfish Immunol.">
        <title>Early steps in the European eel (Anguilla anguilla)-Vibrio vulnificus interaction in the gills: Role of the RtxA13 toxin.</title>
        <authorList>
            <person name="Callol A."/>
            <person name="Pajuelo D."/>
            <person name="Ebbesson L."/>
            <person name="Teles M."/>
            <person name="MacKenzie S."/>
            <person name="Amaro C."/>
        </authorList>
    </citation>
    <scope>NUCLEOTIDE SEQUENCE</scope>
</reference>
<dbReference type="AlphaFoldDB" id="A0A0E9TF11"/>
<dbReference type="EMBL" id="GBXM01056376">
    <property type="protein sequence ID" value="JAH52201.1"/>
    <property type="molecule type" value="Transcribed_RNA"/>
</dbReference>